<dbReference type="Pfam" id="PF00512">
    <property type="entry name" value="HisKA"/>
    <property type="match status" value="1"/>
</dbReference>
<dbReference type="RefSeq" id="WP_150413152.1">
    <property type="nucleotide sequence ID" value="NZ_VYQF01000001.1"/>
</dbReference>
<dbReference type="InterPro" id="IPR003660">
    <property type="entry name" value="HAMP_dom"/>
</dbReference>
<dbReference type="Proteomes" id="UP000326903">
    <property type="component" value="Unassembled WGS sequence"/>
</dbReference>
<evidence type="ECO:0000256" key="10">
    <source>
        <dbReference type="ARBA" id="ARBA00022840"/>
    </source>
</evidence>
<feature type="transmembrane region" description="Helical" evidence="14">
    <location>
        <begin position="250"/>
        <end position="273"/>
    </location>
</feature>
<evidence type="ECO:0000256" key="12">
    <source>
        <dbReference type="ARBA" id="ARBA00023012"/>
    </source>
</evidence>
<evidence type="ECO:0000313" key="17">
    <source>
        <dbReference type="EMBL" id="KAA9041063.1"/>
    </source>
</evidence>
<dbReference type="InterPro" id="IPR003661">
    <property type="entry name" value="HisK_dim/P_dom"/>
</dbReference>
<dbReference type="EMBL" id="VYQF01000001">
    <property type="protein sequence ID" value="KAA9041063.1"/>
    <property type="molecule type" value="Genomic_DNA"/>
</dbReference>
<dbReference type="InterPro" id="IPR004358">
    <property type="entry name" value="Sig_transdc_His_kin-like_C"/>
</dbReference>
<dbReference type="Gene3D" id="6.10.340.10">
    <property type="match status" value="1"/>
</dbReference>
<comment type="catalytic activity">
    <reaction evidence="1">
        <text>ATP + protein L-histidine = ADP + protein N-phospho-L-histidine.</text>
        <dbReference type="EC" id="2.7.13.3"/>
    </reaction>
</comment>
<feature type="transmembrane region" description="Helical" evidence="14">
    <location>
        <begin position="412"/>
        <end position="431"/>
    </location>
</feature>
<keyword evidence="11 14" id="KW-1133">Transmembrane helix</keyword>
<dbReference type="Pfam" id="PF02518">
    <property type="entry name" value="HATPase_c"/>
    <property type="match status" value="1"/>
</dbReference>
<protein>
    <recommendedName>
        <fullName evidence="3">histidine kinase</fullName>
        <ecNumber evidence="3">2.7.13.3</ecNumber>
    </recommendedName>
</protein>
<keyword evidence="7 14" id="KW-0812">Transmembrane</keyword>
<dbReference type="EC" id="2.7.13.3" evidence="3"/>
<dbReference type="GO" id="GO:0000155">
    <property type="term" value="F:phosphorelay sensor kinase activity"/>
    <property type="evidence" value="ECO:0007669"/>
    <property type="project" value="InterPro"/>
</dbReference>
<dbReference type="AlphaFoldDB" id="A0A5J5IL18"/>
<keyword evidence="18" id="KW-1185">Reference proteome</keyword>
<dbReference type="InterPro" id="IPR005467">
    <property type="entry name" value="His_kinase_dom"/>
</dbReference>
<feature type="transmembrane region" description="Helical" evidence="14">
    <location>
        <begin position="951"/>
        <end position="973"/>
    </location>
</feature>
<evidence type="ECO:0000256" key="4">
    <source>
        <dbReference type="ARBA" id="ARBA00022475"/>
    </source>
</evidence>
<dbReference type="PANTHER" id="PTHR45528">
    <property type="entry name" value="SENSOR HISTIDINE KINASE CPXA"/>
    <property type="match status" value="1"/>
</dbReference>
<evidence type="ECO:0000259" key="16">
    <source>
        <dbReference type="PROSITE" id="PS50885"/>
    </source>
</evidence>
<dbReference type="SMART" id="SM00387">
    <property type="entry name" value="HATPase_c"/>
    <property type="match status" value="1"/>
</dbReference>
<evidence type="ECO:0000256" key="13">
    <source>
        <dbReference type="ARBA" id="ARBA00023136"/>
    </source>
</evidence>
<comment type="subcellular location">
    <subcellularLocation>
        <location evidence="2">Cell membrane</location>
        <topology evidence="2">Multi-pass membrane protein</topology>
    </subcellularLocation>
</comment>
<reference evidence="17 18" key="1">
    <citation type="submission" date="2019-09" db="EMBL/GenBank/DDBJ databases">
        <title>Draft genome sequence of Ginsengibacter sp. BR5-29.</title>
        <authorList>
            <person name="Im W.-T."/>
        </authorList>
    </citation>
    <scope>NUCLEOTIDE SEQUENCE [LARGE SCALE GENOMIC DNA]</scope>
    <source>
        <strain evidence="17 18">BR5-29</strain>
    </source>
</reference>
<evidence type="ECO:0000256" key="9">
    <source>
        <dbReference type="ARBA" id="ARBA00022777"/>
    </source>
</evidence>
<dbReference type="PANTHER" id="PTHR45528:SF1">
    <property type="entry name" value="SENSOR HISTIDINE KINASE CPXA"/>
    <property type="match status" value="1"/>
</dbReference>
<keyword evidence="6" id="KW-0808">Transferase</keyword>
<feature type="transmembrane region" description="Helical" evidence="14">
    <location>
        <begin position="376"/>
        <end position="400"/>
    </location>
</feature>
<keyword evidence="5" id="KW-0597">Phosphoprotein</keyword>
<evidence type="ECO:0000256" key="7">
    <source>
        <dbReference type="ARBA" id="ARBA00022692"/>
    </source>
</evidence>
<dbReference type="GO" id="GO:0005524">
    <property type="term" value="F:ATP binding"/>
    <property type="evidence" value="ECO:0007669"/>
    <property type="project" value="UniProtKB-KW"/>
</dbReference>
<dbReference type="InterPro" id="IPR036097">
    <property type="entry name" value="HisK_dim/P_sf"/>
</dbReference>
<evidence type="ECO:0000256" key="6">
    <source>
        <dbReference type="ARBA" id="ARBA00022679"/>
    </source>
</evidence>
<dbReference type="GO" id="GO:0005886">
    <property type="term" value="C:plasma membrane"/>
    <property type="evidence" value="ECO:0007669"/>
    <property type="project" value="UniProtKB-SubCell"/>
</dbReference>
<dbReference type="Gene3D" id="3.30.565.10">
    <property type="entry name" value="Histidine kinase-like ATPase, C-terminal domain"/>
    <property type="match status" value="1"/>
</dbReference>
<dbReference type="SUPFAM" id="SSF55874">
    <property type="entry name" value="ATPase domain of HSP90 chaperone/DNA topoisomerase II/histidine kinase"/>
    <property type="match status" value="1"/>
</dbReference>
<dbReference type="Gene3D" id="1.10.287.130">
    <property type="match status" value="1"/>
</dbReference>
<dbReference type="PROSITE" id="PS50885">
    <property type="entry name" value="HAMP"/>
    <property type="match status" value="1"/>
</dbReference>
<feature type="transmembrane region" description="Helical" evidence="14">
    <location>
        <begin position="335"/>
        <end position="356"/>
    </location>
</feature>
<dbReference type="SUPFAM" id="SSF47384">
    <property type="entry name" value="Homodimeric domain of signal transducing histidine kinase"/>
    <property type="match status" value="1"/>
</dbReference>
<gene>
    <name evidence="17" type="ORF">FW778_03210</name>
</gene>
<dbReference type="SMART" id="SM00388">
    <property type="entry name" value="HisKA"/>
    <property type="match status" value="1"/>
</dbReference>
<dbReference type="InterPro" id="IPR050398">
    <property type="entry name" value="HssS/ArlS-like"/>
</dbReference>
<accession>A0A5J5IL18</accession>
<dbReference type="PRINTS" id="PR00344">
    <property type="entry name" value="BCTRLSENSOR"/>
</dbReference>
<evidence type="ECO:0000256" key="3">
    <source>
        <dbReference type="ARBA" id="ARBA00012438"/>
    </source>
</evidence>
<evidence type="ECO:0000256" key="11">
    <source>
        <dbReference type="ARBA" id="ARBA00022989"/>
    </source>
</evidence>
<evidence type="ECO:0000256" key="5">
    <source>
        <dbReference type="ARBA" id="ARBA00022553"/>
    </source>
</evidence>
<keyword evidence="8" id="KW-0547">Nucleotide-binding</keyword>
<feature type="transmembrane region" description="Helical" evidence="14">
    <location>
        <begin position="732"/>
        <end position="754"/>
    </location>
</feature>
<feature type="domain" description="HAMP" evidence="16">
    <location>
        <begin position="975"/>
        <end position="1027"/>
    </location>
</feature>
<evidence type="ECO:0000259" key="15">
    <source>
        <dbReference type="PROSITE" id="PS50109"/>
    </source>
</evidence>
<evidence type="ECO:0000256" key="8">
    <source>
        <dbReference type="ARBA" id="ARBA00022741"/>
    </source>
</evidence>
<feature type="domain" description="Histidine kinase" evidence="15">
    <location>
        <begin position="1044"/>
        <end position="1255"/>
    </location>
</feature>
<dbReference type="InterPro" id="IPR003594">
    <property type="entry name" value="HATPase_dom"/>
</dbReference>
<sequence length="1256" mass="145180">MNSIFNKNTNTFFGRNGYLLLASAWLFTISFIIDNYWSGTSTINAVQRRIQRNINKNQRRSDDFFNNTALINKVINRSYSEKEINDFVNKDYFIFIYKITPFAEPQPVFWNTQVILPDSTVLDKPDGRYFKRLVNGWYVINKKSYENSNGLLYEIVSLIPVKWNYYIVNKYLINSFIAVDNIQDAYDVSLVPTNIAIKDINGNKLFYLKQIKYNVITRDNIISILLRILAGILVLFFIQKFARFYYERKGFWPAFSVLIISIIILRTLSYFLPIPLNFKQLELFSSDVYGSNIVFHSLGDLLINSLLFIWVVLFIRVHYQFKYVDSYFDTKLKKYGVIGIISLLMIVITISCGNIVRSLVSDSQISFDVINFFTLNIYSVVGFIVLSCVATGYFFLIQILMYPIKRIIENHWFILYVFIAVIGLVFLTVMFHSTSVAFNLSLLAWLLFFIYLLNKVSLAIDTYNLISSRFIFWLFFFSVSITAAIVIQNRKKELEQRKHFAENIANRADPAGERIISIILSDFNNEALLGIFNRFKKPNENRFLKDSLINENFSGYLNKYDTRIYTFDSSEAPLYNLDSTNFNSLNAIIQTQGKKTEIPDLYYYDISYDRFNYISKKEIVDTTGKKKGYIFIVSTPKKYKSDALYPELFSKGSTNSIESSSVYAFAIYNDNQLSSSNNDYPFPTMIDPGAFTYNEFKIVNRNGYEELWYKANEDKVIVIARQDDFFIESITLFAYLFCSFLVITVLFNFLNKILGSKIKSENFRSFWQFTIRNQVHGTIIMISIFSFLVIGITTILFFISRYHSNNREKLSRTIHVMENEIRNSIDTMSTAETQMMDFDSVSNEKLDETINRVAGIHAADINLYDINGDLKVSSLPLPYKKGIVSEKMDPVAFYHLNKLKDVQYSQEQLIGSLEYLSNYVPVRDETGREYAYLNIPYFESQSNLQDEISNFLVTIINLNAFIFLIAGIIALFITNRITRSFSLISNKMKEINLEKTNEEIIWTRKDEIGELVNEYNKMVRKLDVSAQLLAKSEREGAWREMARQVAHEIKNPLTPMKLNLQYLQMAIDNNSPGVKKISLYVSNILLEQIEHLSKIASDFAQFANLGNSKNQLFDINRTLISIASLYSANEKLKINTNLYDDEILVEADKTQINRLFTNLLQNAVQSVPETRKAIIEIESHLSGDHVIVSIKDNGNGIPPEMYSKIFIPNFTTKTSGTGLGLAMCKGIVEKLNGKIWFETKEGSWTIFFVELPVVNS</sequence>
<feature type="transmembrane region" description="Helical" evidence="14">
    <location>
        <begin position="12"/>
        <end position="33"/>
    </location>
</feature>
<name>A0A5J5IL18_9BACT</name>
<dbReference type="CDD" id="cd00082">
    <property type="entry name" value="HisKA"/>
    <property type="match status" value="1"/>
</dbReference>
<feature type="transmembrane region" description="Helical" evidence="14">
    <location>
        <begin position="470"/>
        <end position="487"/>
    </location>
</feature>
<evidence type="ECO:0000256" key="14">
    <source>
        <dbReference type="SAM" id="Phobius"/>
    </source>
</evidence>
<evidence type="ECO:0000256" key="2">
    <source>
        <dbReference type="ARBA" id="ARBA00004651"/>
    </source>
</evidence>
<comment type="caution">
    <text evidence="17">The sequence shown here is derived from an EMBL/GenBank/DDBJ whole genome shotgun (WGS) entry which is preliminary data.</text>
</comment>
<keyword evidence="12" id="KW-0902">Two-component regulatory system</keyword>
<proteinExistence type="predicted"/>
<keyword evidence="10" id="KW-0067">ATP-binding</keyword>
<evidence type="ECO:0000256" key="1">
    <source>
        <dbReference type="ARBA" id="ARBA00000085"/>
    </source>
</evidence>
<dbReference type="PROSITE" id="PS50109">
    <property type="entry name" value="HIS_KIN"/>
    <property type="match status" value="1"/>
</dbReference>
<dbReference type="InterPro" id="IPR036890">
    <property type="entry name" value="HATPase_C_sf"/>
</dbReference>
<feature type="transmembrane region" description="Helical" evidence="14">
    <location>
        <begin position="293"/>
        <end position="315"/>
    </location>
</feature>
<keyword evidence="13 14" id="KW-0472">Membrane</keyword>
<evidence type="ECO:0000313" key="18">
    <source>
        <dbReference type="Proteomes" id="UP000326903"/>
    </source>
</evidence>
<dbReference type="CDD" id="cd00075">
    <property type="entry name" value="HATPase"/>
    <property type="match status" value="1"/>
</dbReference>
<feature type="transmembrane region" description="Helical" evidence="14">
    <location>
        <begin position="221"/>
        <end position="238"/>
    </location>
</feature>
<feature type="transmembrane region" description="Helical" evidence="14">
    <location>
        <begin position="775"/>
        <end position="799"/>
    </location>
</feature>
<keyword evidence="9" id="KW-0418">Kinase</keyword>
<keyword evidence="4" id="KW-1003">Cell membrane</keyword>
<organism evidence="17 18">
    <name type="scientific">Ginsengibacter hankyongi</name>
    <dbReference type="NCBI Taxonomy" id="2607284"/>
    <lineage>
        <taxon>Bacteria</taxon>
        <taxon>Pseudomonadati</taxon>
        <taxon>Bacteroidota</taxon>
        <taxon>Chitinophagia</taxon>
        <taxon>Chitinophagales</taxon>
        <taxon>Chitinophagaceae</taxon>
        <taxon>Ginsengibacter</taxon>
    </lineage>
</organism>